<feature type="transmembrane region" description="Helical" evidence="1">
    <location>
        <begin position="134"/>
        <end position="155"/>
    </location>
</feature>
<dbReference type="Proteomes" id="UP000077927">
    <property type="component" value="Chromosome 1"/>
</dbReference>
<accession>A0AAC9BIH2</accession>
<keyword evidence="1" id="KW-1133">Transmembrane helix</keyword>
<sequence length="294" mass="32148">MWMLDLLTNKLGDIYVGLLTGFATGIPCTIFGLLIDRWLKGQSAGEGARYGSTEHPQGLTVTQAVSVSVRMSSGATGTSDPIPYIVAAVACITYLFFREEILTAATFLTFVLLGLCAGAMLSSLYRGYLRGASWLLYLAGMLVFPVLLVTVVVAARVPTYAPLFFVQWQQYVQAYGIVGLAHAKVFGPQEFLWFALHVAGVMAMFWAILEAVLSMSFYAFVSGVTADDQSGWLMRRAARYGRNPLRRFVGLVVLLVLAYALVDGVAFVFMTQKLPVLAQELLNHILYGARGSLR</sequence>
<dbReference type="AlphaFoldDB" id="A0AAC9BIH2"/>
<evidence type="ECO:0000256" key="1">
    <source>
        <dbReference type="SAM" id="Phobius"/>
    </source>
</evidence>
<gene>
    <name evidence="2" type="ORF">ACS15_2209</name>
</gene>
<evidence type="ECO:0000313" key="3">
    <source>
        <dbReference type="Proteomes" id="UP000077927"/>
    </source>
</evidence>
<proteinExistence type="predicted"/>
<feature type="transmembrane region" description="Helical" evidence="1">
    <location>
        <begin position="14"/>
        <end position="35"/>
    </location>
</feature>
<dbReference type="RefSeq" id="WP_064496233.1">
    <property type="nucleotide sequence ID" value="NZ_CP012605.1"/>
</dbReference>
<dbReference type="KEGG" id="rin:ACS15_2209"/>
<organism evidence="2 3">
    <name type="scientific">Ralstonia insidiosa</name>
    <dbReference type="NCBI Taxonomy" id="190721"/>
    <lineage>
        <taxon>Bacteria</taxon>
        <taxon>Pseudomonadati</taxon>
        <taxon>Pseudomonadota</taxon>
        <taxon>Betaproteobacteria</taxon>
        <taxon>Burkholderiales</taxon>
        <taxon>Burkholderiaceae</taxon>
        <taxon>Ralstonia</taxon>
    </lineage>
</organism>
<reference evidence="2 3" key="1">
    <citation type="submission" date="2015-09" db="EMBL/GenBank/DDBJ databases">
        <authorList>
            <person name="Xu Y."/>
            <person name="Nagy A."/>
            <person name="Liu N.T."/>
            <person name="Nou X."/>
        </authorList>
    </citation>
    <scope>NUCLEOTIDE SEQUENCE [LARGE SCALE GENOMIC DNA]</scope>
    <source>
        <strain evidence="2 3">FC1138</strain>
    </source>
</reference>
<evidence type="ECO:0000313" key="2">
    <source>
        <dbReference type="EMBL" id="ANH73474.1"/>
    </source>
</evidence>
<dbReference type="EMBL" id="CP012605">
    <property type="protein sequence ID" value="ANH73474.1"/>
    <property type="molecule type" value="Genomic_DNA"/>
</dbReference>
<feature type="transmembrane region" description="Helical" evidence="1">
    <location>
        <begin position="248"/>
        <end position="270"/>
    </location>
</feature>
<keyword evidence="1" id="KW-0812">Transmembrane</keyword>
<keyword evidence="1" id="KW-0472">Membrane</keyword>
<name>A0AAC9BIH2_9RALS</name>
<protein>
    <submittedName>
        <fullName evidence="2">Membrane protein</fullName>
    </submittedName>
</protein>
<feature type="transmembrane region" description="Helical" evidence="1">
    <location>
        <begin position="103"/>
        <end position="122"/>
    </location>
</feature>
<feature type="transmembrane region" description="Helical" evidence="1">
    <location>
        <begin position="191"/>
        <end position="209"/>
    </location>
</feature>